<keyword evidence="2" id="KW-0813">Transport</keyword>
<organism evidence="8 9">
    <name type="scientific">Zasmidium cellare ATCC 36951</name>
    <dbReference type="NCBI Taxonomy" id="1080233"/>
    <lineage>
        <taxon>Eukaryota</taxon>
        <taxon>Fungi</taxon>
        <taxon>Dikarya</taxon>
        <taxon>Ascomycota</taxon>
        <taxon>Pezizomycotina</taxon>
        <taxon>Dothideomycetes</taxon>
        <taxon>Dothideomycetidae</taxon>
        <taxon>Mycosphaerellales</taxon>
        <taxon>Mycosphaerellaceae</taxon>
        <taxon>Zasmidium</taxon>
    </lineage>
</organism>
<accession>A0A6A6D2P7</accession>
<feature type="transmembrane region" description="Helical" evidence="7">
    <location>
        <begin position="311"/>
        <end position="327"/>
    </location>
</feature>
<dbReference type="InterPro" id="IPR011701">
    <property type="entry name" value="MFS"/>
</dbReference>
<feature type="transmembrane region" description="Helical" evidence="7">
    <location>
        <begin position="107"/>
        <end position="127"/>
    </location>
</feature>
<dbReference type="PANTHER" id="PTHR43791:SF36">
    <property type="entry name" value="TRANSPORTER, PUTATIVE (AFU_ORTHOLOGUE AFUA_6G08340)-RELATED"/>
    <property type="match status" value="1"/>
</dbReference>
<evidence type="ECO:0000256" key="6">
    <source>
        <dbReference type="SAM" id="MobiDB-lite"/>
    </source>
</evidence>
<feature type="transmembrane region" description="Helical" evidence="7">
    <location>
        <begin position="362"/>
        <end position="387"/>
    </location>
</feature>
<protein>
    <recommendedName>
        <fullName evidence="10">Major facilitator superfamily (MFS) profile domain-containing protein</fullName>
    </recommendedName>
</protein>
<feature type="transmembrane region" description="Helical" evidence="7">
    <location>
        <begin position="77"/>
        <end position="100"/>
    </location>
</feature>
<dbReference type="Gene3D" id="1.20.1250.20">
    <property type="entry name" value="MFS general substrate transporter like domains"/>
    <property type="match status" value="2"/>
</dbReference>
<feature type="transmembrane region" description="Helical" evidence="7">
    <location>
        <begin position="399"/>
        <end position="418"/>
    </location>
</feature>
<evidence type="ECO:0000256" key="1">
    <source>
        <dbReference type="ARBA" id="ARBA00004141"/>
    </source>
</evidence>
<dbReference type="OrthoDB" id="2985014at2759"/>
<dbReference type="GeneID" id="54568238"/>
<evidence type="ECO:0000256" key="7">
    <source>
        <dbReference type="SAM" id="Phobius"/>
    </source>
</evidence>
<evidence type="ECO:0000313" key="8">
    <source>
        <dbReference type="EMBL" id="KAF2173687.1"/>
    </source>
</evidence>
<evidence type="ECO:0008006" key="10">
    <source>
        <dbReference type="Google" id="ProtNLM"/>
    </source>
</evidence>
<comment type="subcellular location">
    <subcellularLocation>
        <location evidence="1">Membrane</location>
        <topology evidence="1">Multi-pass membrane protein</topology>
    </subcellularLocation>
</comment>
<evidence type="ECO:0000256" key="2">
    <source>
        <dbReference type="ARBA" id="ARBA00022448"/>
    </source>
</evidence>
<feature type="compositionally biased region" description="Basic and acidic residues" evidence="6">
    <location>
        <begin position="1"/>
        <end position="11"/>
    </location>
</feature>
<gene>
    <name evidence="8" type="ORF">M409DRAFT_61982</name>
</gene>
<feature type="transmembrane region" description="Helical" evidence="7">
    <location>
        <begin position="133"/>
        <end position="155"/>
    </location>
</feature>
<feature type="transmembrane region" description="Helical" evidence="7">
    <location>
        <begin position="339"/>
        <end position="356"/>
    </location>
</feature>
<dbReference type="Proteomes" id="UP000799537">
    <property type="component" value="Unassembled WGS sequence"/>
</dbReference>
<sequence>MDKPAVERVDDIGASPGDINGSDSGHSKIARRLLLKQDLSIVLILSGCYFFAYLDRGALGNARIMEFQKDLHLDNSQFYNCLLMFFVGYMVAELPAALLLRILPSNLVYALSCLGFGLLAACTSKAGGYAGVMVIRFLLGIMEAAIQTGFVFISLWYQEKEMATRSAFFYISAPIAGAASGLISYGVQKNLNGANGLYSWQWLFIIEGVFSVAWGILTFIVMPRLPEVVARKGSWLFRDEASRELILRRTTQRNAPDAKPCLWQIGWALKDIKTWLGALIIGAASMNIAAFGVFLPTFLHEFGWSPLQTQLYSIIPYACAVVSLPVLTMSSGRVQQKAAFLFGCLSTCVVGYIILLCTTKRAACLFACCLVAIGSYPGVVLGASFLLLNQAGYTKRATAWAVTQIFIQCYSIIATQVYTSPPRYLKGHGVLVGLNFVAVVAIAIKSILMKRSNAQRDAADQRFQEEGTADPEMVKSLEELCDYHPSFRYVL</sequence>
<feature type="transmembrane region" description="Helical" evidence="7">
    <location>
        <begin position="199"/>
        <end position="222"/>
    </location>
</feature>
<keyword evidence="3 7" id="KW-0812">Transmembrane</keyword>
<dbReference type="PANTHER" id="PTHR43791">
    <property type="entry name" value="PERMEASE-RELATED"/>
    <property type="match status" value="1"/>
</dbReference>
<evidence type="ECO:0000256" key="3">
    <source>
        <dbReference type="ARBA" id="ARBA00022692"/>
    </source>
</evidence>
<keyword evidence="9" id="KW-1185">Reference proteome</keyword>
<keyword evidence="4 7" id="KW-1133">Transmembrane helix</keyword>
<dbReference type="InterPro" id="IPR036259">
    <property type="entry name" value="MFS_trans_sf"/>
</dbReference>
<dbReference type="Pfam" id="PF07690">
    <property type="entry name" value="MFS_1"/>
    <property type="match status" value="1"/>
</dbReference>
<proteinExistence type="predicted"/>
<feature type="region of interest" description="Disordered" evidence="6">
    <location>
        <begin position="1"/>
        <end position="20"/>
    </location>
</feature>
<reference evidence="8" key="1">
    <citation type="journal article" date="2020" name="Stud. Mycol.">
        <title>101 Dothideomycetes genomes: a test case for predicting lifestyles and emergence of pathogens.</title>
        <authorList>
            <person name="Haridas S."/>
            <person name="Albert R."/>
            <person name="Binder M."/>
            <person name="Bloem J."/>
            <person name="Labutti K."/>
            <person name="Salamov A."/>
            <person name="Andreopoulos B."/>
            <person name="Baker S."/>
            <person name="Barry K."/>
            <person name="Bills G."/>
            <person name="Bluhm B."/>
            <person name="Cannon C."/>
            <person name="Castanera R."/>
            <person name="Culley D."/>
            <person name="Daum C."/>
            <person name="Ezra D."/>
            <person name="Gonzalez J."/>
            <person name="Henrissat B."/>
            <person name="Kuo A."/>
            <person name="Liang C."/>
            <person name="Lipzen A."/>
            <person name="Lutzoni F."/>
            <person name="Magnuson J."/>
            <person name="Mondo S."/>
            <person name="Nolan M."/>
            <person name="Ohm R."/>
            <person name="Pangilinan J."/>
            <person name="Park H.-J."/>
            <person name="Ramirez L."/>
            <person name="Alfaro M."/>
            <person name="Sun H."/>
            <person name="Tritt A."/>
            <person name="Yoshinaga Y."/>
            <person name="Zwiers L.-H."/>
            <person name="Turgeon B."/>
            <person name="Goodwin S."/>
            <person name="Spatafora J."/>
            <person name="Crous P."/>
            <person name="Grigoriev I."/>
        </authorList>
    </citation>
    <scope>NUCLEOTIDE SEQUENCE</scope>
    <source>
        <strain evidence="8">ATCC 36951</strain>
    </source>
</reference>
<dbReference type="AlphaFoldDB" id="A0A6A6D2P7"/>
<dbReference type="RefSeq" id="XP_033674576.1">
    <property type="nucleotide sequence ID" value="XM_033814966.1"/>
</dbReference>
<feature type="transmembrane region" description="Helical" evidence="7">
    <location>
        <begin position="167"/>
        <end position="187"/>
    </location>
</feature>
<dbReference type="GO" id="GO:0016020">
    <property type="term" value="C:membrane"/>
    <property type="evidence" value="ECO:0007669"/>
    <property type="project" value="UniProtKB-SubCell"/>
</dbReference>
<keyword evidence="5 7" id="KW-0472">Membrane</keyword>
<dbReference type="GO" id="GO:0022857">
    <property type="term" value="F:transmembrane transporter activity"/>
    <property type="evidence" value="ECO:0007669"/>
    <property type="project" value="InterPro"/>
</dbReference>
<feature type="transmembrane region" description="Helical" evidence="7">
    <location>
        <begin position="275"/>
        <end position="299"/>
    </location>
</feature>
<feature type="transmembrane region" description="Helical" evidence="7">
    <location>
        <begin position="33"/>
        <end position="54"/>
    </location>
</feature>
<evidence type="ECO:0000256" key="5">
    <source>
        <dbReference type="ARBA" id="ARBA00023136"/>
    </source>
</evidence>
<feature type="transmembrane region" description="Helical" evidence="7">
    <location>
        <begin position="430"/>
        <end position="448"/>
    </location>
</feature>
<evidence type="ECO:0000313" key="9">
    <source>
        <dbReference type="Proteomes" id="UP000799537"/>
    </source>
</evidence>
<name>A0A6A6D2P7_ZASCE</name>
<evidence type="ECO:0000256" key="4">
    <source>
        <dbReference type="ARBA" id="ARBA00022989"/>
    </source>
</evidence>
<dbReference type="EMBL" id="ML993579">
    <property type="protein sequence ID" value="KAF2173687.1"/>
    <property type="molecule type" value="Genomic_DNA"/>
</dbReference>
<dbReference type="SUPFAM" id="SSF103473">
    <property type="entry name" value="MFS general substrate transporter"/>
    <property type="match status" value="1"/>
</dbReference>